<dbReference type="EMBL" id="QTSX02000833">
    <property type="protein sequence ID" value="KAJ9084528.1"/>
    <property type="molecule type" value="Genomic_DNA"/>
</dbReference>
<reference evidence="1" key="1">
    <citation type="submission" date="2022-04" db="EMBL/GenBank/DDBJ databases">
        <title>Genome of the entomopathogenic fungus Entomophthora muscae.</title>
        <authorList>
            <person name="Elya C."/>
            <person name="Lovett B.R."/>
            <person name="Lee E."/>
            <person name="Macias A.M."/>
            <person name="Hajek A.E."/>
            <person name="De Bivort B.L."/>
            <person name="Kasson M.T."/>
            <person name="De Fine Licht H.H."/>
            <person name="Stajich J.E."/>
        </authorList>
    </citation>
    <scope>NUCLEOTIDE SEQUENCE</scope>
    <source>
        <strain evidence="1">Berkeley</strain>
    </source>
</reference>
<sequence>MPAGALFQKGRQSYELRAACPQLPEVKPLQAEAKIDGQNGKASQTKEINTPNGGVIKAPNEGNKTSTISFMSLKSTPVANQEPFLEGGTGLQPGLMTSTLKQDNQAAKSRFLTNERTPRLSAILPPLDPSTQFPQPWSSQCPDEPLIENVKFGGGTI</sequence>
<protein>
    <submittedName>
        <fullName evidence="1">Uncharacterized protein</fullName>
    </submittedName>
</protein>
<organism evidence="1 2">
    <name type="scientific">Entomophthora muscae</name>
    <dbReference type="NCBI Taxonomy" id="34485"/>
    <lineage>
        <taxon>Eukaryota</taxon>
        <taxon>Fungi</taxon>
        <taxon>Fungi incertae sedis</taxon>
        <taxon>Zoopagomycota</taxon>
        <taxon>Entomophthoromycotina</taxon>
        <taxon>Entomophthoromycetes</taxon>
        <taxon>Entomophthorales</taxon>
        <taxon>Entomophthoraceae</taxon>
        <taxon>Entomophthora</taxon>
    </lineage>
</organism>
<comment type="caution">
    <text evidence="1">The sequence shown here is derived from an EMBL/GenBank/DDBJ whole genome shotgun (WGS) entry which is preliminary data.</text>
</comment>
<proteinExistence type="predicted"/>
<name>A0ACC2UCB2_9FUNG</name>
<gene>
    <name evidence="1" type="ORF">DSO57_1023516</name>
</gene>
<keyword evidence="2" id="KW-1185">Reference proteome</keyword>
<accession>A0ACC2UCB2</accession>
<dbReference type="Proteomes" id="UP001165960">
    <property type="component" value="Unassembled WGS sequence"/>
</dbReference>
<evidence type="ECO:0000313" key="2">
    <source>
        <dbReference type="Proteomes" id="UP001165960"/>
    </source>
</evidence>
<evidence type="ECO:0000313" key="1">
    <source>
        <dbReference type="EMBL" id="KAJ9084528.1"/>
    </source>
</evidence>